<protein>
    <submittedName>
        <fullName evidence="5">Ser-tRNA(Ala) deacylase AlaX</fullName>
    </submittedName>
</protein>
<accession>A0A840DAG7</accession>
<gene>
    <name evidence="5" type="ORF">GGR06_003194</name>
</gene>
<evidence type="ECO:0000313" key="6">
    <source>
        <dbReference type="Proteomes" id="UP000560658"/>
    </source>
</evidence>
<dbReference type="GO" id="GO:0005524">
    <property type="term" value="F:ATP binding"/>
    <property type="evidence" value="ECO:0007669"/>
    <property type="project" value="InterPro"/>
</dbReference>
<dbReference type="SUPFAM" id="SSF55186">
    <property type="entry name" value="ThrRS/AlaRS common domain"/>
    <property type="match status" value="1"/>
</dbReference>
<dbReference type="GO" id="GO:0046872">
    <property type="term" value="F:metal ion binding"/>
    <property type="evidence" value="ECO:0007669"/>
    <property type="project" value="UniProtKB-KW"/>
</dbReference>
<keyword evidence="6" id="KW-1185">Reference proteome</keyword>
<comment type="cofactor">
    <cofactor evidence="1">
        <name>Zn(2+)</name>
        <dbReference type="ChEBI" id="CHEBI:29105"/>
    </cofactor>
</comment>
<dbReference type="GO" id="GO:0004812">
    <property type="term" value="F:aminoacyl-tRNA ligase activity"/>
    <property type="evidence" value="ECO:0007669"/>
    <property type="project" value="InterPro"/>
</dbReference>
<name>A0A840DAG7_9BACE</name>
<dbReference type="RefSeq" id="WP_044162578.1">
    <property type="nucleotide sequence ID" value="NZ_JACIER010000014.1"/>
</dbReference>
<dbReference type="PANTHER" id="PTHR43462">
    <property type="entry name" value="ALANYL-TRNA EDITING PROTEIN"/>
    <property type="match status" value="1"/>
</dbReference>
<dbReference type="InterPro" id="IPR012947">
    <property type="entry name" value="tRNA_SAD"/>
</dbReference>
<organism evidence="5 6">
    <name type="scientific">Bacteroides reticulotermitis</name>
    <dbReference type="NCBI Taxonomy" id="1133319"/>
    <lineage>
        <taxon>Bacteria</taxon>
        <taxon>Pseudomonadati</taxon>
        <taxon>Bacteroidota</taxon>
        <taxon>Bacteroidia</taxon>
        <taxon>Bacteroidales</taxon>
        <taxon>Bacteroidaceae</taxon>
        <taxon>Bacteroides</taxon>
    </lineage>
</organism>
<dbReference type="SMART" id="SM00863">
    <property type="entry name" value="tRNA_SAD"/>
    <property type="match status" value="1"/>
</dbReference>
<proteinExistence type="predicted"/>
<dbReference type="GO" id="GO:0002161">
    <property type="term" value="F:aminoacyl-tRNA deacylase activity"/>
    <property type="evidence" value="ECO:0007669"/>
    <property type="project" value="UniProtKB-ARBA"/>
</dbReference>
<feature type="domain" description="Threonyl/alanyl tRNA synthetase SAD" evidence="4">
    <location>
        <begin position="107"/>
        <end position="151"/>
    </location>
</feature>
<sequence length="158" mass="18104">MEINEASPKFQDLSISPMHTAEHLLNATMVRAFGCPRSRNAHIERKKSKCDYELSSCPTSEQIQQIEDKVNEEISRHLPVTIEFMTHEQAKEIVDLSKLPDDASETLRIVRIGDYDACACIGTHVANTSEVGTFKIFSYDYDENRQTLRLRFKLIRAK</sequence>
<keyword evidence="3" id="KW-0862">Zinc</keyword>
<evidence type="ECO:0000256" key="1">
    <source>
        <dbReference type="ARBA" id="ARBA00001947"/>
    </source>
</evidence>
<dbReference type="AlphaFoldDB" id="A0A840DAG7"/>
<dbReference type="Gene3D" id="3.30.980.10">
    <property type="entry name" value="Threonyl-trna Synthetase, Chain A, domain 2"/>
    <property type="match status" value="1"/>
</dbReference>
<evidence type="ECO:0000313" key="5">
    <source>
        <dbReference type="EMBL" id="MBB4045382.1"/>
    </source>
</evidence>
<dbReference type="PANTHER" id="PTHR43462:SF1">
    <property type="entry name" value="ALANYL-TRNA EDITING PROTEIN AARSD1"/>
    <property type="match status" value="1"/>
</dbReference>
<comment type="caution">
    <text evidence="5">The sequence shown here is derived from an EMBL/GenBank/DDBJ whole genome shotgun (WGS) entry which is preliminary data.</text>
</comment>
<reference evidence="5" key="1">
    <citation type="submission" date="2020-08" db="EMBL/GenBank/DDBJ databases">
        <title>Genomic Encyclopedia of Type Strains, Phase IV (KMG-IV): sequencing the most valuable type-strain genomes for metagenomic binning, comparative biology and taxonomic classification.</title>
        <authorList>
            <person name="Goeker M."/>
        </authorList>
    </citation>
    <scope>NUCLEOTIDE SEQUENCE [LARGE SCALE GENOMIC DNA]</scope>
    <source>
        <strain evidence="5">DSM 105720</strain>
    </source>
</reference>
<evidence type="ECO:0000256" key="2">
    <source>
        <dbReference type="ARBA" id="ARBA00022723"/>
    </source>
</evidence>
<dbReference type="EMBL" id="JACIER010000014">
    <property type="protein sequence ID" value="MBB4045382.1"/>
    <property type="molecule type" value="Genomic_DNA"/>
</dbReference>
<evidence type="ECO:0000256" key="3">
    <source>
        <dbReference type="ARBA" id="ARBA00022833"/>
    </source>
</evidence>
<dbReference type="InterPro" id="IPR018163">
    <property type="entry name" value="Thr/Ala-tRNA-synth_IIc_edit"/>
</dbReference>
<dbReference type="GO" id="GO:0043039">
    <property type="term" value="P:tRNA aminoacylation"/>
    <property type="evidence" value="ECO:0007669"/>
    <property type="project" value="InterPro"/>
</dbReference>
<keyword evidence="2" id="KW-0479">Metal-binding</keyword>
<evidence type="ECO:0000259" key="4">
    <source>
        <dbReference type="SMART" id="SM00863"/>
    </source>
</evidence>
<dbReference type="InterPro" id="IPR051335">
    <property type="entry name" value="Alanyl-tRNA_Editing_Enzymes"/>
</dbReference>
<dbReference type="Proteomes" id="UP000560658">
    <property type="component" value="Unassembled WGS sequence"/>
</dbReference>
<dbReference type="Pfam" id="PF07973">
    <property type="entry name" value="tRNA_SAD"/>
    <property type="match status" value="1"/>
</dbReference>